<dbReference type="AlphaFoldDB" id="A0A135I4X7"/>
<dbReference type="Proteomes" id="UP000070529">
    <property type="component" value="Unassembled WGS sequence"/>
</dbReference>
<proteinExistence type="predicted"/>
<accession>A0A135I4X7</accession>
<name>A0A135I4X7_9GAMM</name>
<keyword evidence="2" id="KW-1185">Reference proteome</keyword>
<evidence type="ECO:0000313" key="2">
    <source>
        <dbReference type="Proteomes" id="UP000070529"/>
    </source>
</evidence>
<comment type="caution">
    <text evidence="1">The sequence shown here is derived from an EMBL/GenBank/DDBJ whole genome shotgun (WGS) entry which is preliminary data.</text>
</comment>
<evidence type="ECO:0000313" key="1">
    <source>
        <dbReference type="EMBL" id="KXF80506.1"/>
    </source>
</evidence>
<gene>
    <name evidence="1" type="ORF">ATN88_07395</name>
</gene>
<organism evidence="1 2">
    <name type="scientific">Enterovibrio coralii</name>
    <dbReference type="NCBI Taxonomy" id="294935"/>
    <lineage>
        <taxon>Bacteria</taxon>
        <taxon>Pseudomonadati</taxon>
        <taxon>Pseudomonadota</taxon>
        <taxon>Gammaproteobacteria</taxon>
        <taxon>Vibrionales</taxon>
        <taxon>Vibrionaceae</taxon>
        <taxon>Enterovibrio</taxon>
    </lineage>
</organism>
<dbReference type="EMBL" id="LNTY01000050">
    <property type="protein sequence ID" value="KXF80506.1"/>
    <property type="molecule type" value="Genomic_DNA"/>
</dbReference>
<reference evidence="1 2" key="1">
    <citation type="submission" date="2015-11" db="EMBL/GenBank/DDBJ databases">
        <title>Genomic Taxonomy of the Vibrionaceae.</title>
        <authorList>
            <person name="Gomez-Gil B."/>
            <person name="Enciso-Ibarra J."/>
        </authorList>
    </citation>
    <scope>NUCLEOTIDE SEQUENCE [LARGE SCALE GENOMIC DNA]</scope>
    <source>
        <strain evidence="1 2">CAIM 912</strain>
    </source>
</reference>
<protein>
    <submittedName>
        <fullName evidence="1">Uncharacterized protein</fullName>
    </submittedName>
</protein>
<sequence>MTEMLAVMQNNKEKLDECAVLGAVDLKINKDNIPEDVLSIAKANKGKLMTPENRLSLVPAHGIGYKFQFIDLYLTEKPDTWLVLDDREDTAYYFSIYNNEGELQKAQSYYKYDQGVKYYLKDGKYKEYLSESCTFSIGKCTFEEDGKTGVVLTEFVDGVWVSNIPTIVGAGRKYTYSVYGSDGLPIYLKIMYMGQIHTVKKRVTPEDYPD</sequence>